<evidence type="ECO:0000259" key="8">
    <source>
        <dbReference type="PROSITE" id="PS50850"/>
    </source>
</evidence>
<feature type="transmembrane region" description="Helical" evidence="7">
    <location>
        <begin position="69"/>
        <end position="90"/>
    </location>
</feature>
<dbReference type="EMBL" id="VUBA01000131">
    <property type="protein sequence ID" value="MPQ86158.1"/>
    <property type="molecule type" value="Genomic_DNA"/>
</dbReference>
<keyword evidence="5 7" id="KW-1133">Transmembrane helix</keyword>
<keyword evidence="6 7" id="KW-0472">Membrane</keyword>
<feature type="transmembrane region" description="Helical" evidence="7">
    <location>
        <begin position="12"/>
        <end position="30"/>
    </location>
</feature>
<feature type="transmembrane region" description="Helical" evidence="7">
    <location>
        <begin position="156"/>
        <end position="176"/>
    </location>
</feature>
<accession>A0A5N7JXN8</accession>
<keyword evidence="2" id="KW-0813">Transport</keyword>
<evidence type="ECO:0000256" key="3">
    <source>
        <dbReference type="ARBA" id="ARBA00022475"/>
    </source>
</evidence>
<dbReference type="Proteomes" id="UP000325438">
    <property type="component" value="Unassembled WGS sequence"/>
</dbReference>
<comment type="subcellular location">
    <subcellularLocation>
        <location evidence="1">Cell membrane</location>
        <topology evidence="1">Multi-pass membrane protein</topology>
    </subcellularLocation>
</comment>
<evidence type="ECO:0000256" key="4">
    <source>
        <dbReference type="ARBA" id="ARBA00022692"/>
    </source>
</evidence>
<feature type="transmembrane region" description="Helical" evidence="7">
    <location>
        <begin position="327"/>
        <end position="353"/>
    </location>
</feature>
<feature type="transmembrane region" description="Helical" evidence="7">
    <location>
        <begin position="36"/>
        <end position="57"/>
    </location>
</feature>
<protein>
    <submittedName>
        <fullName evidence="9">MFS transporter</fullName>
    </submittedName>
</protein>
<name>A0A5N7JXN8_9PSED</name>
<evidence type="ECO:0000256" key="5">
    <source>
        <dbReference type="ARBA" id="ARBA00022989"/>
    </source>
</evidence>
<dbReference type="GO" id="GO:0022857">
    <property type="term" value="F:transmembrane transporter activity"/>
    <property type="evidence" value="ECO:0007669"/>
    <property type="project" value="InterPro"/>
</dbReference>
<comment type="caution">
    <text evidence="9">The sequence shown here is derived from an EMBL/GenBank/DDBJ whole genome shotgun (WGS) entry which is preliminary data.</text>
</comment>
<dbReference type="InterPro" id="IPR036259">
    <property type="entry name" value="MFS_trans_sf"/>
</dbReference>
<proteinExistence type="predicted"/>
<dbReference type="RefSeq" id="WP_152750752.1">
    <property type="nucleotide sequence ID" value="NZ_JBLZPT010000003.1"/>
</dbReference>
<evidence type="ECO:0000256" key="6">
    <source>
        <dbReference type="ARBA" id="ARBA00023136"/>
    </source>
</evidence>
<dbReference type="InterPro" id="IPR011701">
    <property type="entry name" value="MFS"/>
</dbReference>
<gene>
    <name evidence="9" type="ORF">F0170_20480</name>
</gene>
<evidence type="ECO:0000313" key="9">
    <source>
        <dbReference type="EMBL" id="MPQ86158.1"/>
    </source>
</evidence>
<dbReference type="SUPFAM" id="SSF103473">
    <property type="entry name" value="MFS general substrate transporter"/>
    <property type="match status" value="1"/>
</dbReference>
<evidence type="ECO:0000256" key="1">
    <source>
        <dbReference type="ARBA" id="ARBA00004651"/>
    </source>
</evidence>
<dbReference type="PANTHER" id="PTHR23517">
    <property type="entry name" value="RESISTANCE PROTEIN MDTM, PUTATIVE-RELATED-RELATED"/>
    <property type="match status" value="1"/>
</dbReference>
<feature type="transmembrane region" description="Helical" evidence="7">
    <location>
        <begin position="359"/>
        <end position="380"/>
    </location>
</feature>
<keyword evidence="3" id="KW-1003">Cell membrane</keyword>
<sequence>MTNALRICIVKLLFTASNFVIPFSALFISKRYDFDASALATMVTVLSVSYLVGNLAGGYLGDKFQSRSLLLLFSFCSLLSMIVGSMALAATITFTAISVFAVMAGAANPVLSNYLSNSVDESNRESSFGNLYLANNIGIAIVFIVGGFLLARGAQYPLYFFTVLSALSFLCTALLLKPVAASSTSGSPTPKSADVGTLSAIIVCSFILFFGLAFLDAQREYQLPVWLDSLNKDSSSVLFGTIGIVNAAIVLLLTKYVVKVTSAIDPIRNMGIAALFYGFGFGIHYFFGSVYPVLALVVLWSIGEILGATYMSVFISKNAPVRYRAKLFSLIPVVLTLGKILSITTTTGLAVIYGINSGWVLAFGVGVLAFIFSISLLAFTKKAGADDTARYPSATL</sequence>
<dbReference type="AlphaFoldDB" id="A0A5N7JXN8"/>
<feature type="transmembrane region" description="Helical" evidence="7">
    <location>
        <begin position="293"/>
        <end position="315"/>
    </location>
</feature>
<evidence type="ECO:0000256" key="7">
    <source>
        <dbReference type="SAM" id="Phobius"/>
    </source>
</evidence>
<feature type="transmembrane region" description="Helical" evidence="7">
    <location>
        <begin position="197"/>
        <end position="215"/>
    </location>
</feature>
<dbReference type="InterPro" id="IPR020846">
    <property type="entry name" value="MFS_dom"/>
</dbReference>
<feature type="domain" description="Major facilitator superfamily (MFS) profile" evidence="8">
    <location>
        <begin position="3"/>
        <end position="381"/>
    </location>
</feature>
<feature type="transmembrane region" description="Helical" evidence="7">
    <location>
        <begin position="96"/>
        <end position="116"/>
    </location>
</feature>
<dbReference type="PROSITE" id="PS50850">
    <property type="entry name" value="MFS"/>
    <property type="match status" value="1"/>
</dbReference>
<feature type="transmembrane region" description="Helical" evidence="7">
    <location>
        <begin position="128"/>
        <end position="150"/>
    </location>
</feature>
<organism evidence="9 10">
    <name type="scientific">Pseudomonas kitaguniensis</name>
    <dbReference type="NCBI Taxonomy" id="2607908"/>
    <lineage>
        <taxon>Bacteria</taxon>
        <taxon>Pseudomonadati</taxon>
        <taxon>Pseudomonadota</taxon>
        <taxon>Gammaproteobacteria</taxon>
        <taxon>Pseudomonadales</taxon>
        <taxon>Pseudomonadaceae</taxon>
        <taxon>Pseudomonas</taxon>
    </lineage>
</organism>
<dbReference type="Gene3D" id="1.20.1250.20">
    <property type="entry name" value="MFS general substrate transporter like domains"/>
    <property type="match status" value="1"/>
</dbReference>
<dbReference type="InterPro" id="IPR050171">
    <property type="entry name" value="MFS_Transporters"/>
</dbReference>
<keyword evidence="4 7" id="KW-0812">Transmembrane</keyword>
<dbReference type="GO" id="GO:0005886">
    <property type="term" value="C:plasma membrane"/>
    <property type="evidence" value="ECO:0007669"/>
    <property type="project" value="UniProtKB-SubCell"/>
</dbReference>
<reference evidence="9 10" key="1">
    <citation type="submission" date="2019-09" db="EMBL/GenBank/DDBJ databases">
        <title>The draft genomes of Allium pathogen Pseudomonas sp.</title>
        <authorList>
            <person name="Fujikawa T."/>
            <person name="Sawada H."/>
        </authorList>
    </citation>
    <scope>NUCLEOTIDE SEQUENCE [LARGE SCALE GENOMIC DNA]</scope>
    <source>
        <strain evidence="9 10">MAFF 730085</strain>
    </source>
</reference>
<feature type="transmembrane region" description="Helical" evidence="7">
    <location>
        <begin position="235"/>
        <end position="258"/>
    </location>
</feature>
<evidence type="ECO:0000313" key="10">
    <source>
        <dbReference type="Proteomes" id="UP000325438"/>
    </source>
</evidence>
<evidence type="ECO:0000256" key="2">
    <source>
        <dbReference type="ARBA" id="ARBA00022448"/>
    </source>
</evidence>
<dbReference type="Pfam" id="PF07690">
    <property type="entry name" value="MFS_1"/>
    <property type="match status" value="1"/>
</dbReference>
<feature type="transmembrane region" description="Helical" evidence="7">
    <location>
        <begin position="270"/>
        <end position="287"/>
    </location>
</feature>